<evidence type="ECO:0000313" key="2">
    <source>
        <dbReference type="Proteomes" id="UP000010445"/>
    </source>
</evidence>
<protein>
    <submittedName>
        <fullName evidence="1">ThiS family protein</fullName>
    </submittedName>
</protein>
<dbReference type="Gene3D" id="3.10.20.30">
    <property type="match status" value="1"/>
</dbReference>
<dbReference type="InterPro" id="IPR012675">
    <property type="entry name" value="Beta-grasp_dom_sf"/>
</dbReference>
<sequence>MRGMQVHYFAAARAAAGVAVESRELVPNTLGELLEELAAEHSETTAAGMTLAEIFVQCSFLADGHHVQPDASLVGVDRVDVLPPFAGG</sequence>
<accession>L1MM96</accession>
<gene>
    <name evidence="1" type="ORF">HMPREF9997_00374</name>
</gene>
<dbReference type="Proteomes" id="UP000010445">
    <property type="component" value="Unassembled WGS sequence"/>
</dbReference>
<dbReference type="AlphaFoldDB" id="L1MM96"/>
<keyword evidence="2" id="KW-1185">Reference proteome</keyword>
<dbReference type="Pfam" id="PF02597">
    <property type="entry name" value="ThiS"/>
    <property type="match status" value="1"/>
</dbReference>
<dbReference type="CDD" id="cd17040">
    <property type="entry name" value="Ubl_MoaD_like"/>
    <property type="match status" value="1"/>
</dbReference>
<reference evidence="1 2" key="1">
    <citation type="submission" date="2012-05" db="EMBL/GenBank/DDBJ databases">
        <authorList>
            <person name="Weinstock G."/>
            <person name="Sodergren E."/>
            <person name="Lobos E.A."/>
            <person name="Fulton L."/>
            <person name="Fulton R."/>
            <person name="Courtney L."/>
            <person name="Fronick C."/>
            <person name="O'Laughlin M."/>
            <person name="Godfrey J."/>
            <person name="Wilson R.M."/>
            <person name="Miner T."/>
            <person name="Farmer C."/>
            <person name="Delehaunty K."/>
            <person name="Cordes M."/>
            <person name="Minx P."/>
            <person name="Tomlinson C."/>
            <person name="Chen J."/>
            <person name="Wollam A."/>
            <person name="Pepin K.H."/>
            <person name="Bhonagiri V."/>
            <person name="Zhang X."/>
            <person name="Suruliraj S."/>
            <person name="Warren W."/>
            <person name="Mitreva M."/>
            <person name="Mardis E.R."/>
            <person name="Wilson R.K."/>
        </authorList>
    </citation>
    <scope>NUCLEOTIDE SEQUENCE [LARGE SCALE GENOMIC DNA]</scope>
    <source>
        <strain evidence="1 2">F0235</strain>
    </source>
</reference>
<evidence type="ECO:0000313" key="1">
    <source>
        <dbReference type="EMBL" id="EKX92089.1"/>
    </source>
</evidence>
<dbReference type="HOGENOM" id="CLU_114601_2_0_11"/>
<dbReference type="eggNOG" id="COG1977">
    <property type="taxonomic scope" value="Bacteria"/>
</dbReference>
<dbReference type="STRING" id="1035195.HMPREF9997_00374"/>
<name>L1MM96_9CORY</name>
<proteinExistence type="predicted"/>
<dbReference type="InterPro" id="IPR003749">
    <property type="entry name" value="ThiS/MoaD-like"/>
</dbReference>
<dbReference type="PATRIC" id="fig|1035195.3.peg.343"/>
<dbReference type="SUPFAM" id="SSF54285">
    <property type="entry name" value="MoaD/ThiS"/>
    <property type="match status" value="1"/>
</dbReference>
<comment type="caution">
    <text evidence="1">The sequence shown here is derived from an EMBL/GenBank/DDBJ whole genome shotgun (WGS) entry which is preliminary data.</text>
</comment>
<organism evidence="1 2">
    <name type="scientific">Corynebacterium durum F0235</name>
    <dbReference type="NCBI Taxonomy" id="1035195"/>
    <lineage>
        <taxon>Bacteria</taxon>
        <taxon>Bacillati</taxon>
        <taxon>Actinomycetota</taxon>
        <taxon>Actinomycetes</taxon>
        <taxon>Mycobacteriales</taxon>
        <taxon>Corynebacteriaceae</taxon>
        <taxon>Corynebacterium</taxon>
    </lineage>
</organism>
<dbReference type="EMBL" id="AMEM01000007">
    <property type="protein sequence ID" value="EKX92089.1"/>
    <property type="molecule type" value="Genomic_DNA"/>
</dbReference>
<dbReference type="InterPro" id="IPR016155">
    <property type="entry name" value="Mopterin_synth/thiamin_S_b"/>
</dbReference>